<keyword evidence="4" id="KW-0238">DNA-binding</keyword>
<feature type="region of interest" description="Disordered" evidence="7">
    <location>
        <begin position="1"/>
        <end position="75"/>
    </location>
</feature>
<dbReference type="InterPro" id="IPR021858">
    <property type="entry name" value="Fun_TF"/>
</dbReference>
<keyword evidence="6" id="KW-0539">Nucleus</keyword>
<keyword evidence="9" id="KW-1185">Reference proteome</keyword>
<evidence type="ECO:0000313" key="9">
    <source>
        <dbReference type="Proteomes" id="UP001642502"/>
    </source>
</evidence>
<evidence type="ECO:0000256" key="6">
    <source>
        <dbReference type="ARBA" id="ARBA00023242"/>
    </source>
</evidence>
<dbReference type="PANTHER" id="PTHR37534:SF11">
    <property type="entry name" value="ZN(II)2CYS6 TRANSCRIPTION FACTOR (EUROFUNG)"/>
    <property type="match status" value="1"/>
</dbReference>
<keyword evidence="5" id="KW-0804">Transcription</keyword>
<evidence type="ECO:0000256" key="3">
    <source>
        <dbReference type="ARBA" id="ARBA00023015"/>
    </source>
</evidence>
<sequence length="594" mass="64574">MHPTRPSLRWLPAGSPLACQAPAPSPGPPHPSSSASSGLDADHRSDDIHIVHPSRHAASPRAESGRTFSRCPDPSPSAIVANTDLTTIVTPPPARGLIDSSSALVIHWFDNVCPAWSGFDSNANPIRTIAVDVWRSSVTVGNALEAMSAAFLASRDPSMRRSAMRLMRRAADYAQVELGMMRAGTHPSQRSDGMALPTGLLFSLFGVGTTVCWVDAHSLGLPFLRETRRLLARLNRQQRSRPGAVDAERLEFFNKCMTYCDMLLSVVHDDDDVVDNYPILGNDSLAPPLPPYLSTASFDTGPALGPTISYHPSNIVAMAAENRPHPWTGISSLSSRLFAETMGLCRRVQLRSGMAAASLPAHYLLAERLEEQLLNAEIEVPVVPDLDIPSGSLWHLGDTGDARTPPSHLALIAEAYRLSSLLVFYETFPSFGFLRLRGRMLPTGDDGDDGDYGHHSSGTTAPLSRPAVLWQEWITPLSLHLLQVLERIPLTSGSRVIQPLLYICASTGLRQPDITDEPGPEARSECESLKVRNGRSFVLQRLSVLESSLPPTPVTMAKELVRAIWRAYDASPPGSAPVHWINVMEAANLRSMFG</sequence>
<keyword evidence="3" id="KW-0805">Transcription regulation</keyword>
<dbReference type="Proteomes" id="UP001642502">
    <property type="component" value="Unassembled WGS sequence"/>
</dbReference>
<comment type="caution">
    <text evidence="8">The sequence shown here is derived from an EMBL/GenBank/DDBJ whole genome shotgun (WGS) entry which is preliminary data.</text>
</comment>
<evidence type="ECO:0000313" key="8">
    <source>
        <dbReference type="EMBL" id="CAK7265464.1"/>
    </source>
</evidence>
<name>A0ABP0DB76_9PEZI</name>
<keyword evidence="2" id="KW-0862">Zinc</keyword>
<dbReference type="EMBL" id="CAWUON010000012">
    <property type="protein sequence ID" value="CAK7265464.1"/>
    <property type="molecule type" value="Genomic_DNA"/>
</dbReference>
<organism evidence="8 9">
    <name type="scientific">Sporothrix epigloea</name>
    <dbReference type="NCBI Taxonomy" id="1892477"/>
    <lineage>
        <taxon>Eukaryota</taxon>
        <taxon>Fungi</taxon>
        <taxon>Dikarya</taxon>
        <taxon>Ascomycota</taxon>
        <taxon>Pezizomycotina</taxon>
        <taxon>Sordariomycetes</taxon>
        <taxon>Sordariomycetidae</taxon>
        <taxon>Ophiostomatales</taxon>
        <taxon>Ophiostomataceae</taxon>
        <taxon>Sporothrix</taxon>
    </lineage>
</organism>
<dbReference type="Pfam" id="PF11951">
    <property type="entry name" value="Fungal_trans_2"/>
    <property type="match status" value="1"/>
</dbReference>
<evidence type="ECO:0000256" key="1">
    <source>
        <dbReference type="ARBA" id="ARBA00004123"/>
    </source>
</evidence>
<evidence type="ECO:0000256" key="4">
    <source>
        <dbReference type="ARBA" id="ARBA00023125"/>
    </source>
</evidence>
<evidence type="ECO:0000256" key="7">
    <source>
        <dbReference type="SAM" id="MobiDB-lite"/>
    </source>
</evidence>
<proteinExistence type="predicted"/>
<evidence type="ECO:0000256" key="5">
    <source>
        <dbReference type="ARBA" id="ARBA00023163"/>
    </source>
</evidence>
<accession>A0ABP0DB76</accession>
<dbReference type="PANTHER" id="PTHR37534">
    <property type="entry name" value="TRANSCRIPTIONAL ACTIVATOR PROTEIN UGA3"/>
    <property type="match status" value="1"/>
</dbReference>
<evidence type="ECO:0008006" key="10">
    <source>
        <dbReference type="Google" id="ProtNLM"/>
    </source>
</evidence>
<reference evidence="8 9" key="1">
    <citation type="submission" date="2024-01" db="EMBL/GenBank/DDBJ databases">
        <authorList>
            <person name="Allen C."/>
            <person name="Tagirdzhanova G."/>
        </authorList>
    </citation>
    <scope>NUCLEOTIDE SEQUENCE [LARGE SCALE GENOMIC DNA]</scope>
    <source>
        <strain evidence="8 9">CBS 119000</strain>
    </source>
</reference>
<gene>
    <name evidence="8" type="ORF">SEPCBS119000_001525</name>
</gene>
<evidence type="ECO:0000256" key="2">
    <source>
        <dbReference type="ARBA" id="ARBA00022833"/>
    </source>
</evidence>
<comment type="subcellular location">
    <subcellularLocation>
        <location evidence="1">Nucleus</location>
    </subcellularLocation>
</comment>
<protein>
    <recommendedName>
        <fullName evidence="10">C6 zinc finger domain containing protein</fullName>
    </recommendedName>
</protein>
<feature type="compositionally biased region" description="Basic and acidic residues" evidence="7">
    <location>
        <begin position="40"/>
        <end position="50"/>
    </location>
</feature>